<gene>
    <name evidence="1" type="ORF">LCGC14_0589740</name>
</gene>
<dbReference type="EMBL" id="LAZR01000917">
    <property type="protein sequence ID" value="KKN54705.1"/>
    <property type="molecule type" value="Genomic_DNA"/>
</dbReference>
<organism evidence="1">
    <name type="scientific">marine sediment metagenome</name>
    <dbReference type="NCBI Taxonomy" id="412755"/>
    <lineage>
        <taxon>unclassified sequences</taxon>
        <taxon>metagenomes</taxon>
        <taxon>ecological metagenomes</taxon>
    </lineage>
</organism>
<name>A0A0F9RDT9_9ZZZZ</name>
<evidence type="ECO:0008006" key="2">
    <source>
        <dbReference type="Google" id="ProtNLM"/>
    </source>
</evidence>
<accession>A0A0F9RDT9</accession>
<protein>
    <recommendedName>
        <fullName evidence="2">Major tropism determinant N-terminal domain-containing protein</fullName>
    </recommendedName>
</protein>
<comment type="caution">
    <text evidence="1">The sequence shown here is derived from an EMBL/GenBank/DDBJ whole genome shotgun (WGS) entry which is preliminary data.</text>
</comment>
<reference evidence="1" key="1">
    <citation type="journal article" date="2015" name="Nature">
        <title>Complex archaea that bridge the gap between prokaryotes and eukaryotes.</title>
        <authorList>
            <person name="Spang A."/>
            <person name="Saw J.H."/>
            <person name="Jorgensen S.L."/>
            <person name="Zaremba-Niedzwiedzka K."/>
            <person name="Martijn J."/>
            <person name="Lind A.E."/>
            <person name="van Eijk R."/>
            <person name="Schleper C."/>
            <person name="Guy L."/>
            <person name="Ettema T.J."/>
        </authorList>
    </citation>
    <scope>NUCLEOTIDE SEQUENCE</scope>
</reference>
<proteinExistence type="predicted"/>
<sequence length="169" mass="17166">MADNIEVAGKTIATDEISSVHYQRAKLIHGADGTNAGDVALTNPLPVDAMLNTGVIQSSGSQLTPKFAVINLAATGTLVAAVTGKRIRVLSLLMTIDVLTGDETYTFKSGGGGTALTGDLGEASAAAAVLVVQYNFSPLGHFQTASGSLLELSLGVAAEAQGSLCYVEV</sequence>
<dbReference type="AlphaFoldDB" id="A0A0F9RDT9"/>
<evidence type="ECO:0000313" key="1">
    <source>
        <dbReference type="EMBL" id="KKN54705.1"/>
    </source>
</evidence>